<sequence>MEKEIYQAPAVVELGAFAEETGFFRNGANEAYWFYQNENN</sequence>
<protein>
    <recommendedName>
        <fullName evidence="3">Lasso RiPP family leader peptide-containing protein</fullName>
    </recommendedName>
</protein>
<keyword evidence="2" id="KW-1185">Reference proteome</keyword>
<dbReference type="NCBIfam" id="NF033521">
    <property type="entry name" value="lasso_leader_L3"/>
    <property type="match status" value="1"/>
</dbReference>
<dbReference type="InterPro" id="IPR046015">
    <property type="entry name" value="DUF5972"/>
</dbReference>
<comment type="caution">
    <text evidence="1">The sequence shown here is derived from an EMBL/GenBank/DDBJ whole genome shotgun (WGS) entry which is preliminary data.</text>
</comment>
<evidence type="ECO:0000313" key="1">
    <source>
        <dbReference type="EMBL" id="GAA3564496.1"/>
    </source>
</evidence>
<dbReference type="EMBL" id="BAAAZN010000013">
    <property type="protein sequence ID" value="GAA3564496.1"/>
    <property type="molecule type" value="Genomic_DNA"/>
</dbReference>
<dbReference type="Proteomes" id="UP001500689">
    <property type="component" value="Unassembled WGS sequence"/>
</dbReference>
<gene>
    <name evidence="1" type="ORF">GCM10022222_55270</name>
</gene>
<evidence type="ECO:0008006" key="3">
    <source>
        <dbReference type="Google" id="ProtNLM"/>
    </source>
</evidence>
<organism evidence="1 2">
    <name type="scientific">Amycolatopsis ultiminotia</name>
    <dbReference type="NCBI Taxonomy" id="543629"/>
    <lineage>
        <taxon>Bacteria</taxon>
        <taxon>Bacillati</taxon>
        <taxon>Actinomycetota</taxon>
        <taxon>Actinomycetes</taxon>
        <taxon>Pseudonocardiales</taxon>
        <taxon>Pseudonocardiaceae</taxon>
        <taxon>Amycolatopsis</taxon>
    </lineage>
</organism>
<proteinExistence type="predicted"/>
<reference evidence="2" key="1">
    <citation type="journal article" date="2019" name="Int. J. Syst. Evol. Microbiol.">
        <title>The Global Catalogue of Microorganisms (GCM) 10K type strain sequencing project: providing services to taxonomists for standard genome sequencing and annotation.</title>
        <authorList>
            <consortium name="The Broad Institute Genomics Platform"/>
            <consortium name="The Broad Institute Genome Sequencing Center for Infectious Disease"/>
            <person name="Wu L."/>
            <person name="Ma J."/>
        </authorList>
    </citation>
    <scope>NUCLEOTIDE SEQUENCE [LARGE SCALE GENOMIC DNA]</scope>
    <source>
        <strain evidence="2">JCM 16898</strain>
    </source>
</reference>
<dbReference type="RefSeq" id="WP_344864911.1">
    <property type="nucleotide sequence ID" value="NZ_BAAAZN010000013.1"/>
</dbReference>
<accession>A0ABP6XBA9</accession>
<name>A0ABP6XBA9_9PSEU</name>
<dbReference type="Pfam" id="PF19397">
    <property type="entry name" value="DUF5972"/>
    <property type="match status" value="1"/>
</dbReference>
<evidence type="ECO:0000313" key="2">
    <source>
        <dbReference type="Proteomes" id="UP001500689"/>
    </source>
</evidence>